<gene>
    <name evidence="1" type="primary">CSON011118</name>
</gene>
<dbReference type="EMBL" id="UFQS01000470">
    <property type="protein sequence ID" value="SSX04264.1"/>
    <property type="molecule type" value="Genomic_DNA"/>
</dbReference>
<sequence>MITHFVLPNWEKRLQVKQAIVKTFVVKINTRKMAIRGMSKHKLHFSVQIYGIKHYHMTLISKYINMPIWMNFYQKMVSQWMDCQAIIWDIQQLVLWVLTNQIPWAVISGQDSRSVLAR</sequence>
<accession>A0A336KHB4</accession>
<name>A0A336KHB4_CULSO</name>
<dbReference type="EMBL" id="UFQT01000470">
    <property type="protein sequence ID" value="SSX24629.1"/>
    <property type="molecule type" value="Genomic_DNA"/>
</dbReference>
<organism evidence="1">
    <name type="scientific">Culicoides sonorensis</name>
    <name type="common">Biting midge</name>
    <dbReference type="NCBI Taxonomy" id="179676"/>
    <lineage>
        <taxon>Eukaryota</taxon>
        <taxon>Metazoa</taxon>
        <taxon>Ecdysozoa</taxon>
        <taxon>Arthropoda</taxon>
        <taxon>Hexapoda</taxon>
        <taxon>Insecta</taxon>
        <taxon>Pterygota</taxon>
        <taxon>Neoptera</taxon>
        <taxon>Endopterygota</taxon>
        <taxon>Diptera</taxon>
        <taxon>Nematocera</taxon>
        <taxon>Chironomoidea</taxon>
        <taxon>Ceratopogonidae</taxon>
        <taxon>Ceratopogoninae</taxon>
        <taxon>Culicoides</taxon>
        <taxon>Monoculicoides</taxon>
    </lineage>
</organism>
<evidence type="ECO:0000313" key="2">
    <source>
        <dbReference type="EMBL" id="SSX24629.1"/>
    </source>
</evidence>
<dbReference type="VEuPathDB" id="VectorBase:CSON011118"/>
<reference evidence="2" key="2">
    <citation type="submission" date="2018-07" db="EMBL/GenBank/DDBJ databases">
        <authorList>
            <person name="Quirk P.G."/>
            <person name="Krulwich T.A."/>
        </authorList>
    </citation>
    <scope>NUCLEOTIDE SEQUENCE</scope>
</reference>
<protein>
    <submittedName>
        <fullName evidence="1">CSON011118 protein</fullName>
    </submittedName>
</protein>
<reference evidence="1" key="1">
    <citation type="submission" date="2018-04" db="EMBL/GenBank/DDBJ databases">
        <authorList>
            <person name="Go L.Y."/>
            <person name="Mitchell J.A."/>
        </authorList>
    </citation>
    <scope>NUCLEOTIDE SEQUENCE</scope>
    <source>
        <tissue evidence="1">Whole organism</tissue>
    </source>
</reference>
<evidence type="ECO:0000313" key="1">
    <source>
        <dbReference type="EMBL" id="SSX04264.1"/>
    </source>
</evidence>
<dbReference type="AlphaFoldDB" id="A0A336KHB4"/>
<proteinExistence type="predicted"/>